<keyword evidence="4" id="KW-1185">Reference proteome</keyword>
<evidence type="ECO:0000259" key="2">
    <source>
        <dbReference type="Pfam" id="PF09414"/>
    </source>
</evidence>
<organism evidence="3 4">
    <name type="scientific">Saccharothrix yanglingensis</name>
    <dbReference type="NCBI Taxonomy" id="659496"/>
    <lineage>
        <taxon>Bacteria</taxon>
        <taxon>Bacillati</taxon>
        <taxon>Actinomycetota</taxon>
        <taxon>Actinomycetes</taxon>
        <taxon>Pseudonocardiales</taxon>
        <taxon>Pseudonocardiaceae</taxon>
        <taxon>Saccharothrix</taxon>
    </lineage>
</organism>
<dbReference type="PANTHER" id="PTHR43883:SF1">
    <property type="entry name" value="GLUCONOKINASE"/>
    <property type="match status" value="1"/>
</dbReference>
<dbReference type="InterPro" id="IPR021122">
    <property type="entry name" value="RNA_ligase_dom_REL/Rnl2"/>
</dbReference>
<comment type="caution">
    <text evidence="3">The sequence shown here is derived from an EMBL/GenBank/DDBJ whole genome shotgun (WGS) entry which is preliminary data.</text>
</comment>
<name>A0ABU0WUY4_9PSEU</name>
<evidence type="ECO:0000313" key="4">
    <source>
        <dbReference type="Proteomes" id="UP001225605"/>
    </source>
</evidence>
<dbReference type="SUPFAM" id="SSF56091">
    <property type="entry name" value="DNA ligase/mRNA capping enzyme, catalytic domain"/>
    <property type="match status" value="1"/>
</dbReference>
<dbReference type="Proteomes" id="UP001225605">
    <property type="component" value="Unassembled WGS sequence"/>
</dbReference>
<evidence type="ECO:0000313" key="3">
    <source>
        <dbReference type="EMBL" id="MDQ2583660.1"/>
    </source>
</evidence>
<gene>
    <name evidence="3" type="ORF">CKY47_06600</name>
</gene>
<dbReference type="Pfam" id="PF09414">
    <property type="entry name" value="RNA_ligase"/>
    <property type="match status" value="1"/>
</dbReference>
<feature type="region of interest" description="Disordered" evidence="1">
    <location>
        <begin position="51"/>
        <end position="72"/>
    </location>
</feature>
<dbReference type="EMBL" id="NSDM01000002">
    <property type="protein sequence ID" value="MDQ2583660.1"/>
    <property type="molecule type" value="Genomic_DNA"/>
</dbReference>
<dbReference type="Gene3D" id="3.30.470.30">
    <property type="entry name" value="DNA ligase/mRNA capping enzyme"/>
    <property type="match status" value="1"/>
</dbReference>
<sequence>MRTSYPRTPHLPWSPGASPDDVRVCDLDGLRGREVVVTEKLDGENTTLYRTARTPRSPDSGHHPSRSWVKGLQGRIGPGLPAGWRVCGENVHARHSIAYRDLESWFYGFSVWAGDRCLGWDESVRFLRGLGVPVPPVLWRGVFTAGAPHAWDPLRGWSPAGSGAERPDLHRPAPTGPIPRGSGC</sequence>
<feature type="domain" description="RNA ligase" evidence="2">
    <location>
        <begin position="33"/>
        <end position="153"/>
    </location>
</feature>
<proteinExistence type="predicted"/>
<dbReference type="PANTHER" id="PTHR43883">
    <property type="entry name" value="SLR0207 PROTEIN"/>
    <property type="match status" value="1"/>
</dbReference>
<reference evidence="3 4" key="1">
    <citation type="submission" date="2017-06" db="EMBL/GenBank/DDBJ databases">
        <title>Cultured bacterium strain Saccharothrix yanglingensis Hhs.015.</title>
        <authorList>
            <person name="Xia Y."/>
        </authorList>
    </citation>
    <scope>NUCLEOTIDE SEQUENCE [LARGE SCALE GENOMIC DNA]</scope>
    <source>
        <strain evidence="3 4">Hhs.015</strain>
    </source>
</reference>
<dbReference type="InterPro" id="IPR052732">
    <property type="entry name" value="Cell-binding_unc_protein"/>
</dbReference>
<feature type="region of interest" description="Disordered" evidence="1">
    <location>
        <begin position="160"/>
        <end position="184"/>
    </location>
</feature>
<protein>
    <recommendedName>
        <fullName evidence="2">RNA ligase domain-containing protein</fullName>
    </recommendedName>
</protein>
<accession>A0ABU0WUY4</accession>
<evidence type="ECO:0000256" key="1">
    <source>
        <dbReference type="SAM" id="MobiDB-lite"/>
    </source>
</evidence>
<dbReference type="RefSeq" id="WP_306744770.1">
    <property type="nucleotide sequence ID" value="NZ_NSDM01000002.1"/>
</dbReference>